<gene>
    <name evidence="8" type="ORF">FBZ96_1021138</name>
</gene>
<comment type="similarity">
    <text evidence="1">Belongs to the ABC transporter superfamily.</text>
</comment>
<proteinExistence type="inferred from homology"/>
<evidence type="ECO:0000313" key="8">
    <source>
        <dbReference type="EMBL" id="TWB04658.1"/>
    </source>
</evidence>
<dbReference type="EMBL" id="VITK01000002">
    <property type="protein sequence ID" value="TWB04658.1"/>
    <property type="molecule type" value="Genomic_DNA"/>
</dbReference>
<dbReference type="Pfam" id="PF00005">
    <property type="entry name" value="ABC_tran"/>
    <property type="match status" value="1"/>
</dbReference>
<evidence type="ECO:0000313" key="9">
    <source>
        <dbReference type="Proteomes" id="UP000319949"/>
    </source>
</evidence>
<dbReference type="Gene3D" id="3.40.50.300">
    <property type="entry name" value="P-loop containing nucleotide triphosphate hydrolases"/>
    <property type="match status" value="1"/>
</dbReference>
<organism evidence="8 9">
    <name type="scientific">Bradyrhizobium stylosanthis</name>
    <dbReference type="NCBI Taxonomy" id="1803665"/>
    <lineage>
        <taxon>Bacteria</taxon>
        <taxon>Pseudomonadati</taxon>
        <taxon>Pseudomonadota</taxon>
        <taxon>Alphaproteobacteria</taxon>
        <taxon>Hyphomicrobiales</taxon>
        <taxon>Nitrobacteraceae</taxon>
        <taxon>Bradyrhizobium</taxon>
    </lineage>
</organism>
<dbReference type="PANTHER" id="PTHR43820:SF4">
    <property type="entry name" value="HIGH-AFFINITY BRANCHED-CHAIN AMINO ACID TRANSPORT ATP-BINDING PROTEIN LIVF"/>
    <property type="match status" value="1"/>
</dbReference>
<dbReference type="GO" id="GO:0005524">
    <property type="term" value="F:ATP binding"/>
    <property type="evidence" value="ECO:0007669"/>
    <property type="project" value="UniProtKB-KW"/>
</dbReference>
<protein>
    <submittedName>
        <fullName evidence="8">Amino acid/amide ABC transporter ATP-binding protein 2 (HAAT family)</fullName>
    </submittedName>
</protein>
<dbReference type="CDD" id="cd03224">
    <property type="entry name" value="ABC_TM1139_LivF_branched"/>
    <property type="match status" value="1"/>
</dbReference>
<dbReference type="PROSITE" id="PS50893">
    <property type="entry name" value="ABC_TRANSPORTER_2"/>
    <property type="match status" value="1"/>
</dbReference>
<keyword evidence="4 8" id="KW-0067">ATP-binding</keyword>
<evidence type="ECO:0000256" key="2">
    <source>
        <dbReference type="ARBA" id="ARBA00022448"/>
    </source>
</evidence>
<dbReference type="PANTHER" id="PTHR43820">
    <property type="entry name" value="HIGH-AFFINITY BRANCHED-CHAIN AMINO ACID TRANSPORT ATP-BINDING PROTEIN LIVF"/>
    <property type="match status" value="1"/>
</dbReference>
<keyword evidence="3" id="KW-0547">Nucleotide-binding</keyword>
<dbReference type="SUPFAM" id="SSF52540">
    <property type="entry name" value="P-loop containing nucleoside triphosphate hydrolases"/>
    <property type="match status" value="1"/>
</dbReference>
<dbReference type="InterPro" id="IPR003593">
    <property type="entry name" value="AAA+_ATPase"/>
</dbReference>
<keyword evidence="2" id="KW-0813">Transport</keyword>
<dbReference type="STRING" id="1803665.GCA_001641335_01393"/>
<name>A0A560E5J9_9BRAD</name>
<accession>A0A560E5J9</accession>
<evidence type="ECO:0000256" key="6">
    <source>
        <dbReference type="ARBA" id="ARBA00024722"/>
    </source>
</evidence>
<sequence>MLEVTALSHFYGKHQALADVALGIGKGEIVAILGANGAGKSTLLKSIAGLIKPAPGATINFEGQSIGELPAHLIVERGIALVPEGRGVFGELTVAENLQLGAYPARARASEADRLAGILQLFPRLAERMTQAVRTMSGGEQQMVAIGRALMSNPLLLLLDEPSLGLSPLLSREVFRALAQIRSSGLSVLLVEQNARASLDIADRVYLIESGRNAGSGAAAAMKNDPEIQRAYLGKARAVSSPH</sequence>
<dbReference type="InterPro" id="IPR027417">
    <property type="entry name" value="P-loop_NTPase"/>
</dbReference>
<dbReference type="Proteomes" id="UP000319949">
    <property type="component" value="Unassembled WGS sequence"/>
</dbReference>
<keyword evidence="5" id="KW-0029">Amino-acid transport</keyword>
<evidence type="ECO:0000256" key="3">
    <source>
        <dbReference type="ARBA" id="ARBA00022741"/>
    </source>
</evidence>
<evidence type="ECO:0000256" key="1">
    <source>
        <dbReference type="ARBA" id="ARBA00005417"/>
    </source>
</evidence>
<dbReference type="GO" id="GO:0015807">
    <property type="term" value="P:L-amino acid transport"/>
    <property type="evidence" value="ECO:0007669"/>
    <property type="project" value="TreeGrafter"/>
</dbReference>
<dbReference type="GO" id="GO:0015658">
    <property type="term" value="F:branched-chain amino acid transmembrane transporter activity"/>
    <property type="evidence" value="ECO:0007669"/>
    <property type="project" value="TreeGrafter"/>
</dbReference>
<evidence type="ECO:0000259" key="7">
    <source>
        <dbReference type="PROSITE" id="PS50893"/>
    </source>
</evidence>
<evidence type="ECO:0000256" key="4">
    <source>
        <dbReference type="ARBA" id="ARBA00022840"/>
    </source>
</evidence>
<dbReference type="AlphaFoldDB" id="A0A560E5J9"/>
<dbReference type="InterPro" id="IPR052156">
    <property type="entry name" value="BCAA_Transport_ATP-bd_LivF"/>
</dbReference>
<dbReference type="SMART" id="SM00382">
    <property type="entry name" value="AAA"/>
    <property type="match status" value="1"/>
</dbReference>
<dbReference type="OrthoDB" id="9776369at2"/>
<comment type="caution">
    <text evidence="8">The sequence shown here is derived from an EMBL/GenBank/DDBJ whole genome shotgun (WGS) entry which is preliminary data.</text>
</comment>
<reference evidence="8 9" key="1">
    <citation type="submission" date="2019-06" db="EMBL/GenBank/DDBJ databases">
        <title>Genomic Encyclopedia of Type Strains, Phase IV (KMG-V): Genome sequencing to study the core and pangenomes of soil and plant-associated prokaryotes.</title>
        <authorList>
            <person name="Whitman W."/>
        </authorList>
    </citation>
    <scope>NUCLEOTIDE SEQUENCE [LARGE SCALE GENOMIC DNA]</scope>
    <source>
        <strain evidence="8 9">BR 510</strain>
    </source>
</reference>
<dbReference type="PROSITE" id="PS00211">
    <property type="entry name" value="ABC_TRANSPORTER_1"/>
    <property type="match status" value="1"/>
</dbReference>
<keyword evidence="9" id="KW-1185">Reference proteome</keyword>
<evidence type="ECO:0000256" key="5">
    <source>
        <dbReference type="ARBA" id="ARBA00022970"/>
    </source>
</evidence>
<dbReference type="GO" id="GO:0016887">
    <property type="term" value="F:ATP hydrolysis activity"/>
    <property type="evidence" value="ECO:0007669"/>
    <property type="project" value="InterPro"/>
</dbReference>
<dbReference type="InterPro" id="IPR017871">
    <property type="entry name" value="ABC_transporter-like_CS"/>
</dbReference>
<dbReference type="RefSeq" id="WP_145659840.1">
    <property type="nucleotide sequence ID" value="NZ_VITK01000002.1"/>
</dbReference>
<comment type="function">
    <text evidence="6">Involved in beta-(1--&gt;2)glucan export. Transmembrane domains (TMD) form a pore in the inner membrane and the ATP-binding domain (NBD) is responsible for energy generation.</text>
</comment>
<dbReference type="InterPro" id="IPR003439">
    <property type="entry name" value="ABC_transporter-like_ATP-bd"/>
</dbReference>
<feature type="domain" description="ABC transporter" evidence="7">
    <location>
        <begin position="2"/>
        <end position="235"/>
    </location>
</feature>